<feature type="transmembrane region" description="Helical" evidence="14">
    <location>
        <begin position="340"/>
        <end position="362"/>
    </location>
</feature>
<evidence type="ECO:0000256" key="7">
    <source>
        <dbReference type="ARBA" id="ARBA00022723"/>
    </source>
</evidence>
<keyword evidence="13 14" id="KW-0472">Membrane</keyword>
<dbReference type="Pfam" id="PF03372">
    <property type="entry name" value="Exo_endo_phos"/>
    <property type="match status" value="1"/>
</dbReference>
<dbReference type="InterPro" id="IPR038772">
    <property type="entry name" value="Sph/SMPD2-like"/>
</dbReference>
<keyword evidence="7" id="KW-0479">Metal-binding</keyword>
<evidence type="ECO:0000256" key="14">
    <source>
        <dbReference type="SAM" id="Phobius"/>
    </source>
</evidence>
<name>A0A7R8UGM1_HERIL</name>
<comment type="pathway">
    <text evidence="3">Sphingolipid metabolism.</text>
</comment>
<accession>A0A7R8UGM1</accession>
<evidence type="ECO:0000313" key="18">
    <source>
        <dbReference type="Proteomes" id="UP000594454"/>
    </source>
</evidence>
<dbReference type="EC" id="3.1.4.12" evidence="5"/>
<dbReference type="GO" id="GO:0004767">
    <property type="term" value="F:sphingomyelin phosphodiesterase activity"/>
    <property type="evidence" value="ECO:0007669"/>
    <property type="project" value="UniProtKB-EC"/>
</dbReference>
<dbReference type="Gene3D" id="3.60.10.10">
    <property type="entry name" value="Endonuclease/exonuclease/phosphatase"/>
    <property type="match status" value="1"/>
</dbReference>
<evidence type="ECO:0000256" key="9">
    <source>
        <dbReference type="ARBA" id="ARBA00022842"/>
    </source>
</evidence>
<comment type="pathway">
    <text evidence="2">Lipid metabolism; sphingolipid metabolism.</text>
</comment>
<organism evidence="17 18">
    <name type="scientific">Hermetia illucens</name>
    <name type="common">Black soldier fly</name>
    <dbReference type="NCBI Taxonomy" id="343691"/>
    <lineage>
        <taxon>Eukaryota</taxon>
        <taxon>Metazoa</taxon>
        <taxon>Ecdysozoa</taxon>
        <taxon>Arthropoda</taxon>
        <taxon>Hexapoda</taxon>
        <taxon>Insecta</taxon>
        <taxon>Pterygota</taxon>
        <taxon>Neoptera</taxon>
        <taxon>Endopterygota</taxon>
        <taxon>Diptera</taxon>
        <taxon>Brachycera</taxon>
        <taxon>Stratiomyomorpha</taxon>
        <taxon>Stratiomyidae</taxon>
        <taxon>Hermetiinae</taxon>
        <taxon>Hermetia</taxon>
    </lineage>
</organism>
<evidence type="ECO:0000256" key="8">
    <source>
        <dbReference type="ARBA" id="ARBA00022801"/>
    </source>
</evidence>
<dbReference type="GO" id="GO:0016020">
    <property type="term" value="C:membrane"/>
    <property type="evidence" value="ECO:0007669"/>
    <property type="project" value="UniProtKB-SubCell"/>
</dbReference>
<sequence length="400" mass="45348">MAIELCILTLNVWGIPLISSDRVARIQSITTELKKGTYDVVSLQEVWSDSDYEYIRKSTEEVFPYSHYFYSGVFGSGLCILSKYPIISALFHSWAVNGYAHRIQHGDWFGGKGVGLCRLLVQNRPVNLYIAHLHAEYDNINDEYKAHRVIQAFDTAQFIESTRSDSILQILAGDLNTEPGDIAFKVLTQTSNLQDTCEDDMIGTNECEGNSYTDKTVAVKSPAGKRIDHILYRAGRSVRAAVQEFDLPFPNRVPGQSFSYSDHEAVFARIQIADVPEMYEGDGICENIYSPETRVQVLEESIEICNARIWKLRNDRIFYVSMALLVAIALFFIADTKPVYGLQTFFTISKFLLSAVVVFFIFMSTIWNTMERHGILSGKLSMEIACKYAKSMRQCDEKIN</sequence>
<dbReference type="OrthoDB" id="387657at2759"/>
<keyword evidence="12" id="KW-0443">Lipid metabolism</keyword>
<dbReference type="Proteomes" id="UP000594454">
    <property type="component" value="Chromosome 1"/>
</dbReference>
<feature type="chain" id="PRO_5031009005" description="sphingomyelin phosphodiesterase" evidence="15">
    <location>
        <begin position="21"/>
        <end position="400"/>
    </location>
</feature>
<dbReference type="InterPro" id="IPR036691">
    <property type="entry name" value="Endo/exonu/phosph_ase_sf"/>
</dbReference>
<keyword evidence="10" id="KW-0746">Sphingolipid metabolism</keyword>
<gene>
    <name evidence="17" type="ORF">HERILL_LOCUS3404</name>
</gene>
<keyword evidence="8" id="KW-0378">Hydrolase</keyword>
<evidence type="ECO:0000256" key="2">
    <source>
        <dbReference type="ARBA" id="ARBA00004760"/>
    </source>
</evidence>
<comment type="similarity">
    <text evidence="4">Belongs to the neutral sphingomyelinase family.</text>
</comment>
<keyword evidence="18" id="KW-1185">Reference proteome</keyword>
<dbReference type="EMBL" id="LR899009">
    <property type="protein sequence ID" value="CAD7080239.1"/>
    <property type="molecule type" value="Genomic_DNA"/>
</dbReference>
<reference evidence="17 18" key="1">
    <citation type="submission" date="2020-11" db="EMBL/GenBank/DDBJ databases">
        <authorList>
            <person name="Wallbank WR R."/>
            <person name="Pardo Diaz C."/>
            <person name="Kozak K."/>
            <person name="Martin S."/>
            <person name="Jiggins C."/>
            <person name="Moest M."/>
            <person name="Warren A I."/>
            <person name="Generalovic N T."/>
            <person name="Byers J.R.P. K."/>
            <person name="Montejo-Kovacevich G."/>
            <person name="Yen C E."/>
        </authorList>
    </citation>
    <scope>NUCLEOTIDE SEQUENCE [LARGE SCALE GENOMIC DNA]</scope>
</reference>
<evidence type="ECO:0000259" key="16">
    <source>
        <dbReference type="Pfam" id="PF03372"/>
    </source>
</evidence>
<evidence type="ECO:0000256" key="1">
    <source>
        <dbReference type="ARBA" id="ARBA00004141"/>
    </source>
</evidence>
<evidence type="ECO:0000256" key="12">
    <source>
        <dbReference type="ARBA" id="ARBA00023098"/>
    </source>
</evidence>
<dbReference type="AlphaFoldDB" id="A0A7R8UGM1"/>
<feature type="domain" description="Endonuclease/exonuclease/phosphatase" evidence="16">
    <location>
        <begin position="8"/>
        <end position="263"/>
    </location>
</feature>
<protein>
    <recommendedName>
        <fullName evidence="5">sphingomyelin phosphodiesterase</fullName>
        <ecNumber evidence="5">3.1.4.12</ecNumber>
    </recommendedName>
</protein>
<dbReference type="OMA" id="SCEWEPN"/>
<keyword evidence="11 14" id="KW-1133">Transmembrane helix</keyword>
<dbReference type="InterPro" id="IPR005135">
    <property type="entry name" value="Endo/exonuclease/phosphatase"/>
</dbReference>
<feature type="signal peptide" evidence="15">
    <location>
        <begin position="1"/>
        <end position="20"/>
    </location>
</feature>
<dbReference type="FunCoup" id="A0A7R8UGM1">
    <property type="interactions" value="325"/>
</dbReference>
<comment type="subcellular location">
    <subcellularLocation>
        <location evidence="1">Membrane</location>
        <topology evidence="1">Multi-pass membrane protein</topology>
    </subcellularLocation>
</comment>
<dbReference type="SUPFAM" id="SSF56219">
    <property type="entry name" value="DNase I-like"/>
    <property type="match status" value="1"/>
</dbReference>
<evidence type="ECO:0000256" key="10">
    <source>
        <dbReference type="ARBA" id="ARBA00022919"/>
    </source>
</evidence>
<evidence type="ECO:0000256" key="5">
    <source>
        <dbReference type="ARBA" id="ARBA00012369"/>
    </source>
</evidence>
<dbReference type="GO" id="GO:0046872">
    <property type="term" value="F:metal ion binding"/>
    <property type="evidence" value="ECO:0007669"/>
    <property type="project" value="UniProtKB-KW"/>
</dbReference>
<dbReference type="PANTHER" id="PTHR16320">
    <property type="entry name" value="SPHINGOMYELINASE FAMILY MEMBER"/>
    <property type="match status" value="1"/>
</dbReference>
<evidence type="ECO:0000313" key="17">
    <source>
        <dbReference type="EMBL" id="CAD7080239.1"/>
    </source>
</evidence>
<dbReference type="GO" id="GO:0006665">
    <property type="term" value="P:sphingolipid metabolic process"/>
    <property type="evidence" value="ECO:0007669"/>
    <property type="project" value="UniProtKB-KW"/>
</dbReference>
<keyword evidence="15" id="KW-0732">Signal</keyword>
<evidence type="ECO:0000256" key="6">
    <source>
        <dbReference type="ARBA" id="ARBA00022692"/>
    </source>
</evidence>
<keyword evidence="9" id="KW-0460">Magnesium</keyword>
<evidence type="ECO:0000256" key="11">
    <source>
        <dbReference type="ARBA" id="ARBA00022989"/>
    </source>
</evidence>
<evidence type="ECO:0000256" key="4">
    <source>
        <dbReference type="ARBA" id="ARBA00006335"/>
    </source>
</evidence>
<proteinExistence type="inferred from homology"/>
<dbReference type="InParanoid" id="A0A7R8UGM1"/>
<feature type="transmembrane region" description="Helical" evidence="14">
    <location>
        <begin position="317"/>
        <end position="334"/>
    </location>
</feature>
<evidence type="ECO:0000256" key="3">
    <source>
        <dbReference type="ARBA" id="ARBA00004991"/>
    </source>
</evidence>
<evidence type="ECO:0000256" key="15">
    <source>
        <dbReference type="SAM" id="SignalP"/>
    </source>
</evidence>
<keyword evidence="6 14" id="KW-0812">Transmembrane</keyword>
<dbReference type="PANTHER" id="PTHR16320:SF24">
    <property type="entry name" value="PHOSPHODIESTERASE, PUTATIVE-RELATED"/>
    <property type="match status" value="1"/>
</dbReference>
<evidence type="ECO:0000256" key="13">
    <source>
        <dbReference type="ARBA" id="ARBA00023136"/>
    </source>
</evidence>